<accession>A0ABM0GSR1</accession>
<sequence>MTEAISHAPQIRQNLPRDKTVSYGDDFSLVVRFAGAPEFVTWWEKPSNARVQIERPNSYTSVLRVYNASFSHSGDYQFIVSNDYGKKTSKRCSVQVQEESRCVLL</sequence>
<reference evidence="3" key="1">
    <citation type="submission" date="2025-08" db="UniProtKB">
        <authorList>
            <consortium name="RefSeq"/>
        </authorList>
    </citation>
    <scope>IDENTIFICATION</scope>
    <source>
        <tissue evidence="3">Testes</tissue>
    </source>
</reference>
<dbReference type="InterPro" id="IPR036179">
    <property type="entry name" value="Ig-like_dom_sf"/>
</dbReference>
<dbReference type="InterPro" id="IPR003599">
    <property type="entry name" value="Ig_sub"/>
</dbReference>
<dbReference type="InterPro" id="IPR013783">
    <property type="entry name" value="Ig-like_fold"/>
</dbReference>
<evidence type="ECO:0000259" key="1">
    <source>
        <dbReference type="SMART" id="SM00409"/>
    </source>
</evidence>
<dbReference type="GeneID" id="100377232"/>
<dbReference type="Proteomes" id="UP000694865">
    <property type="component" value="Unplaced"/>
</dbReference>
<protein>
    <submittedName>
        <fullName evidence="3">Uncharacterized protein LOC100377232 isoform X1</fullName>
    </submittedName>
</protein>
<gene>
    <name evidence="3" type="primary">LOC100377232</name>
</gene>
<dbReference type="SUPFAM" id="SSF48726">
    <property type="entry name" value="Immunoglobulin"/>
    <property type="match status" value="1"/>
</dbReference>
<feature type="domain" description="Immunoglobulin" evidence="1">
    <location>
        <begin position="16"/>
        <end position="97"/>
    </location>
</feature>
<evidence type="ECO:0000313" key="2">
    <source>
        <dbReference type="Proteomes" id="UP000694865"/>
    </source>
</evidence>
<dbReference type="SMART" id="SM00409">
    <property type="entry name" value="IG"/>
    <property type="match status" value="1"/>
</dbReference>
<evidence type="ECO:0000313" key="3">
    <source>
        <dbReference type="RefSeq" id="XP_002736546.1"/>
    </source>
</evidence>
<name>A0ABM0GSR1_SACKO</name>
<keyword evidence="2" id="KW-1185">Reference proteome</keyword>
<dbReference type="Pfam" id="PF07679">
    <property type="entry name" value="I-set"/>
    <property type="match status" value="1"/>
</dbReference>
<dbReference type="InterPro" id="IPR013098">
    <property type="entry name" value="Ig_I-set"/>
</dbReference>
<dbReference type="Gene3D" id="2.60.40.10">
    <property type="entry name" value="Immunoglobulins"/>
    <property type="match status" value="1"/>
</dbReference>
<proteinExistence type="predicted"/>
<organism evidence="2 3">
    <name type="scientific">Saccoglossus kowalevskii</name>
    <name type="common">Acorn worm</name>
    <dbReference type="NCBI Taxonomy" id="10224"/>
    <lineage>
        <taxon>Eukaryota</taxon>
        <taxon>Metazoa</taxon>
        <taxon>Hemichordata</taxon>
        <taxon>Enteropneusta</taxon>
        <taxon>Harrimaniidae</taxon>
        <taxon>Saccoglossus</taxon>
    </lineage>
</organism>
<dbReference type="RefSeq" id="XP_002736546.1">
    <property type="nucleotide sequence ID" value="XM_002736500.2"/>
</dbReference>